<sequence length="81" mass="9430">MTINVAALNEIYADLYTIVGAEKVAQIFKQQAGIQVTFPTHLYNRQKLIPIIKAEYNGHNSRELARTYGYSERWVKRMLRD</sequence>
<dbReference type="InterPro" id="IPR009057">
    <property type="entry name" value="Homeodomain-like_sf"/>
</dbReference>
<name>A0A660E4J1_9LACO</name>
<protein>
    <recommendedName>
        <fullName evidence="1">Mor transcription activator domain-containing protein</fullName>
    </recommendedName>
</protein>
<dbReference type="AlphaFoldDB" id="A0A660E4J1"/>
<organism evidence="2 3">
    <name type="scientific">Lactiplantibacillus mudanjiangensis</name>
    <dbReference type="NCBI Taxonomy" id="1296538"/>
    <lineage>
        <taxon>Bacteria</taxon>
        <taxon>Bacillati</taxon>
        <taxon>Bacillota</taxon>
        <taxon>Bacilli</taxon>
        <taxon>Lactobacillales</taxon>
        <taxon>Lactobacillaceae</taxon>
        <taxon>Lactiplantibacillus</taxon>
    </lineage>
</organism>
<accession>A0A660E4J1</accession>
<evidence type="ECO:0000259" key="1">
    <source>
        <dbReference type="Pfam" id="PF08765"/>
    </source>
</evidence>
<dbReference type="Gene3D" id="1.10.10.60">
    <property type="entry name" value="Homeodomain-like"/>
    <property type="match status" value="1"/>
</dbReference>
<evidence type="ECO:0000313" key="2">
    <source>
        <dbReference type="EMBL" id="VDG30308.1"/>
    </source>
</evidence>
<dbReference type="SUPFAM" id="SSF46689">
    <property type="entry name" value="Homeodomain-like"/>
    <property type="match status" value="1"/>
</dbReference>
<proteinExistence type="predicted"/>
<dbReference type="Pfam" id="PF08765">
    <property type="entry name" value="Mor"/>
    <property type="match status" value="1"/>
</dbReference>
<dbReference type="RefSeq" id="WP_165444404.1">
    <property type="nucleotide sequence ID" value="NZ_BJDY01000007.1"/>
</dbReference>
<dbReference type="InterPro" id="IPR014875">
    <property type="entry name" value="Mor_transcription_activator"/>
</dbReference>
<reference evidence="2 3" key="1">
    <citation type="submission" date="2018-11" db="EMBL/GenBank/DDBJ databases">
        <authorList>
            <person name="Wuyts S."/>
        </authorList>
    </citation>
    <scope>NUCLEOTIDE SEQUENCE [LARGE SCALE GENOMIC DNA]</scope>
    <source>
        <strain evidence="2">Lactobacillus mudanjiangensis AMBF249</strain>
    </source>
</reference>
<dbReference type="EMBL" id="UYIG01000185">
    <property type="protein sequence ID" value="VDG30308.1"/>
    <property type="molecule type" value="Genomic_DNA"/>
</dbReference>
<gene>
    <name evidence="2" type="ORF">MUDAN_MDHGFNIF_01859</name>
</gene>
<feature type="domain" description="Mor transcription activator" evidence="1">
    <location>
        <begin position="9"/>
        <end position="79"/>
    </location>
</feature>
<evidence type="ECO:0000313" key="3">
    <source>
        <dbReference type="Proteomes" id="UP000289996"/>
    </source>
</evidence>
<keyword evidence="3" id="KW-1185">Reference proteome</keyword>
<dbReference type="Proteomes" id="UP000289996">
    <property type="component" value="Unassembled WGS sequence"/>
</dbReference>